<feature type="compositionally biased region" description="Acidic residues" evidence="1">
    <location>
        <begin position="377"/>
        <end position="389"/>
    </location>
</feature>
<feature type="domain" description="DUF4216" evidence="2">
    <location>
        <begin position="216"/>
        <end position="283"/>
    </location>
</feature>
<dbReference type="Pfam" id="PF13952">
    <property type="entry name" value="DUF4216"/>
    <property type="match status" value="1"/>
</dbReference>
<sequence>MSRKIAEHMTWHLKCCGDTDEVIHPAQSEAWRHFDQMHPSFKREPRNVRLGPATDGFNPWAHSSTSYSCWPVFLIVYNLPPEMCMQPEFTFLTLVIAGPKSLAFFDSMEHLTIHLPYEARVGGPVQFRWMYPFERCIRKLKGTIGNKNHVEASIVEAFILYEISHFCFRYFGDDVETSWNQPPRNYGGIGTNVPGTTINSTDETDYYGVLKEVIELLYYGHSGHQEIIILFNCDWYDTNRGTRVNVEYEIVDVNPRFKLSTGEPFCLASQAQQVYYTPYLATTDRTTRGWLATCKIKSRHLIETSSTSSAGEVDDIFQDDDPSIMQGSSLAIDLTAYQSLQLCAEGFTKVEVDANISEEKEDYGEEKDSKSSGNSDNVEDDDDSDDSDD</sequence>
<dbReference type="AlphaFoldDB" id="A0AAV5L5C4"/>
<dbReference type="Pfam" id="PF13960">
    <property type="entry name" value="DUF4218"/>
    <property type="match status" value="1"/>
</dbReference>
<organism evidence="4 5">
    <name type="scientific">Rubroshorea leprosula</name>
    <dbReference type="NCBI Taxonomy" id="152421"/>
    <lineage>
        <taxon>Eukaryota</taxon>
        <taxon>Viridiplantae</taxon>
        <taxon>Streptophyta</taxon>
        <taxon>Embryophyta</taxon>
        <taxon>Tracheophyta</taxon>
        <taxon>Spermatophyta</taxon>
        <taxon>Magnoliopsida</taxon>
        <taxon>eudicotyledons</taxon>
        <taxon>Gunneridae</taxon>
        <taxon>Pentapetalae</taxon>
        <taxon>rosids</taxon>
        <taxon>malvids</taxon>
        <taxon>Malvales</taxon>
        <taxon>Dipterocarpaceae</taxon>
        <taxon>Rubroshorea</taxon>
    </lineage>
</organism>
<dbReference type="Pfam" id="PF02992">
    <property type="entry name" value="Transposase_21"/>
    <property type="match status" value="1"/>
</dbReference>
<evidence type="ECO:0000259" key="3">
    <source>
        <dbReference type="Pfam" id="PF13960"/>
    </source>
</evidence>
<dbReference type="Proteomes" id="UP001054252">
    <property type="component" value="Unassembled WGS sequence"/>
</dbReference>
<comment type="caution">
    <text evidence="4">The sequence shown here is derived from an EMBL/GenBank/DDBJ whole genome shotgun (WGS) entry which is preliminary data.</text>
</comment>
<accession>A0AAV5L5C4</accession>
<evidence type="ECO:0000313" key="5">
    <source>
        <dbReference type="Proteomes" id="UP001054252"/>
    </source>
</evidence>
<dbReference type="InterPro" id="IPR025452">
    <property type="entry name" value="DUF4218"/>
</dbReference>
<reference evidence="4 5" key="1">
    <citation type="journal article" date="2021" name="Commun. Biol.">
        <title>The genome of Shorea leprosula (Dipterocarpaceae) highlights the ecological relevance of drought in aseasonal tropical rainforests.</title>
        <authorList>
            <person name="Ng K.K.S."/>
            <person name="Kobayashi M.J."/>
            <person name="Fawcett J.A."/>
            <person name="Hatakeyama M."/>
            <person name="Paape T."/>
            <person name="Ng C.H."/>
            <person name="Ang C.C."/>
            <person name="Tnah L.H."/>
            <person name="Lee C.T."/>
            <person name="Nishiyama T."/>
            <person name="Sese J."/>
            <person name="O'Brien M.J."/>
            <person name="Copetti D."/>
            <person name="Mohd Noor M.I."/>
            <person name="Ong R.C."/>
            <person name="Putra M."/>
            <person name="Sireger I.Z."/>
            <person name="Indrioko S."/>
            <person name="Kosugi Y."/>
            <person name="Izuno A."/>
            <person name="Isagi Y."/>
            <person name="Lee S.L."/>
            <person name="Shimizu K.K."/>
        </authorList>
    </citation>
    <scope>NUCLEOTIDE SEQUENCE [LARGE SCALE GENOMIC DNA]</scope>
    <source>
        <strain evidence="4">214</strain>
    </source>
</reference>
<feature type="region of interest" description="Disordered" evidence="1">
    <location>
        <begin position="356"/>
        <end position="389"/>
    </location>
</feature>
<evidence type="ECO:0000313" key="4">
    <source>
        <dbReference type="EMBL" id="GKV32419.1"/>
    </source>
</evidence>
<evidence type="ECO:0008006" key="6">
    <source>
        <dbReference type="Google" id="ProtNLM"/>
    </source>
</evidence>
<keyword evidence="5" id="KW-1185">Reference proteome</keyword>
<proteinExistence type="predicted"/>
<dbReference type="InterPro" id="IPR025312">
    <property type="entry name" value="DUF4216"/>
</dbReference>
<gene>
    <name evidence="4" type="ORF">SLEP1_g41030</name>
</gene>
<name>A0AAV5L5C4_9ROSI</name>
<feature type="domain" description="DUF4218" evidence="3">
    <location>
        <begin position="103"/>
        <end position="185"/>
    </location>
</feature>
<evidence type="ECO:0000259" key="2">
    <source>
        <dbReference type="Pfam" id="PF13952"/>
    </source>
</evidence>
<dbReference type="EMBL" id="BPVZ01000095">
    <property type="protein sequence ID" value="GKV32419.1"/>
    <property type="molecule type" value="Genomic_DNA"/>
</dbReference>
<dbReference type="PANTHER" id="PTHR48258:SF3">
    <property type="entry name" value="FK506-BINDING PROTEIN 4-LIKE ISOFORM X1"/>
    <property type="match status" value="1"/>
</dbReference>
<dbReference type="InterPro" id="IPR004242">
    <property type="entry name" value="Transposase_21"/>
</dbReference>
<evidence type="ECO:0000256" key="1">
    <source>
        <dbReference type="SAM" id="MobiDB-lite"/>
    </source>
</evidence>
<protein>
    <recommendedName>
        <fullName evidence="6">DUF4218 domain-containing protein</fullName>
    </recommendedName>
</protein>
<dbReference type="PANTHER" id="PTHR48258">
    <property type="entry name" value="DUF4218 DOMAIN-CONTAINING PROTEIN-RELATED"/>
    <property type="match status" value="1"/>
</dbReference>